<keyword evidence="2" id="KW-1185">Reference proteome</keyword>
<sequence>LGLKQTTLANIKNTFQKVIAHKKLFKNIDIKNVNVSILTNLFNKAKASNAKGQLTEANIKAQIKKAL</sequence>
<accession>A0AAW7YVI4</accession>
<dbReference type="AlphaFoldDB" id="A0AAW7YVI4"/>
<protein>
    <submittedName>
        <fullName evidence="1">Uncharacterized protein</fullName>
    </submittedName>
</protein>
<proteinExistence type="predicted"/>
<evidence type="ECO:0000313" key="2">
    <source>
        <dbReference type="Proteomes" id="UP001170310"/>
    </source>
</evidence>
<evidence type="ECO:0000313" key="1">
    <source>
        <dbReference type="EMBL" id="MDO6575007.1"/>
    </source>
</evidence>
<reference evidence="1" key="1">
    <citation type="submission" date="2023-07" db="EMBL/GenBank/DDBJ databases">
        <title>Genome content predicts the carbon catabolic preferences of heterotrophic bacteria.</title>
        <authorList>
            <person name="Gralka M."/>
        </authorList>
    </citation>
    <scope>NUCLEOTIDE SEQUENCE</scope>
    <source>
        <strain evidence="1">E2R20</strain>
    </source>
</reference>
<dbReference type="Proteomes" id="UP001170310">
    <property type="component" value="Unassembled WGS sequence"/>
</dbReference>
<comment type="caution">
    <text evidence="1">The sequence shown here is derived from an EMBL/GenBank/DDBJ whole genome shotgun (WGS) entry which is preliminary data.</text>
</comment>
<dbReference type="EMBL" id="JAUOQO010000085">
    <property type="protein sequence ID" value="MDO6575007.1"/>
    <property type="molecule type" value="Genomic_DNA"/>
</dbReference>
<organism evidence="1 2">
    <name type="scientific">Staphylococcus pasteuri_A</name>
    <dbReference type="NCBI Taxonomy" id="3062664"/>
    <lineage>
        <taxon>Bacteria</taxon>
        <taxon>Bacillati</taxon>
        <taxon>Bacillota</taxon>
        <taxon>Bacilli</taxon>
        <taxon>Bacillales</taxon>
        <taxon>Staphylococcaceae</taxon>
        <taxon>Staphylococcus</taxon>
    </lineage>
</organism>
<feature type="non-terminal residue" evidence="1">
    <location>
        <position position="1"/>
    </location>
</feature>
<gene>
    <name evidence="1" type="ORF">Q4528_12875</name>
</gene>
<name>A0AAW7YVI4_9STAP</name>
<dbReference type="RefSeq" id="WP_303521876.1">
    <property type="nucleotide sequence ID" value="NZ_JAUOQO010000085.1"/>
</dbReference>